<evidence type="ECO:0000256" key="1">
    <source>
        <dbReference type="ARBA" id="ARBA00002949"/>
    </source>
</evidence>
<dbReference type="RefSeq" id="WP_075799379.1">
    <property type="nucleotide sequence ID" value="NZ_CP015583.1"/>
</dbReference>
<evidence type="ECO:0000256" key="10">
    <source>
        <dbReference type="RuleBase" id="RU363032"/>
    </source>
</evidence>
<dbReference type="InterPro" id="IPR035906">
    <property type="entry name" value="MetI-like_sf"/>
</dbReference>
<proteinExistence type="inferred from homology"/>
<evidence type="ECO:0000256" key="5">
    <source>
        <dbReference type="ARBA" id="ARBA00022475"/>
    </source>
</evidence>
<feature type="transmembrane region" description="Helical" evidence="10">
    <location>
        <begin position="209"/>
        <end position="227"/>
    </location>
</feature>
<evidence type="ECO:0000256" key="9">
    <source>
        <dbReference type="ARBA" id="ARBA00023136"/>
    </source>
</evidence>
<dbReference type="GO" id="GO:0015098">
    <property type="term" value="F:molybdate ion transmembrane transporter activity"/>
    <property type="evidence" value="ECO:0007669"/>
    <property type="project" value="UniProtKB-UniRule"/>
</dbReference>
<dbReference type="AlphaFoldDB" id="A0A1L7AIR1"/>
<evidence type="ECO:0000313" key="13">
    <source>
        <dbReference type="EMBL" id="APT58621.1"/>
    </source>
</evidence>
<keyword evidence="8 10" id="KW-1133">Transmembrane helix</keyword>
<evidence type="ECO:0000256" key="3">
    <source>
        <dbReference type="ARBA" id="ARBA00007069"/>
    </source>
</evidence>
<feature type="transmembrane region" description="Helical" evidence="10">
    <location>
        <begin position="145"/>
        <end position="167"/>
    </location>
</feature>
<dbReference type="PANTHER" id="PTHR30183:SF3">
    <property type="entry name" value="MOLYBDENUM TRANSPORT SYSTEM PERMEASE PROTEIN MODB"/>
    <property type="match status" value="1"/>
</dbReference>
<keyword evidence="9 10" id="KW-0472">Membrane</keyword>
<evidence type="ECO:0000256" key="11">
    <source>
        <dbReference type="RuleBase" id="RU365097"/>
    </source>
</evidence>
<feature type="domain" description="ABC transmembrane type-1" evidence="12">
    <location>
        <begin position="19"/>
        <end position="227"/>
    </location>
</feature>
<accession>A0A1L7AIR1</accession>
<evidence type="ECO:0000256" key="7">
    <source>
        <dbReference type="ARBA" id="ARBA00022692"/>
    </source>
</evidence>
<evidence type="ECO:0000313" key="14">
    <source>
        <dbReference type="Proteomes" id="UP000185494"/>
    </source>
</evidence>
<dbReference type="eggNOG" id="COG4149">
    <property type="taxonomic scope" value="Bacteria"/>
</dbReference>
<organism evidence="13 14">
    <name type="scientific">Roseomonas gilardii</name>
    <dbReference type="NCBI Taxonomy" id="257708"/>
    <lineage>
        <taxon>Bacteria</taxon>
        <taxon>Pseudomonadati</taxon>
        <taxon>Pseudomonadota</taxon>
        <taxon>Alphaproteobacteria</taxon>
        <taxon>Acetobacterales</taxon>
        <taxon>Roseomonadaceae</taxon>
        <taxon>Roseomonas</taxon>
    </lineage>
</organism>
<keyword evidence="11" id="KW-0997">Cell inner membrane</keyword>
<keyword evidence="4 10" id="KW-0813">Transport</keyword>
<dbReference type="Proteomes" id="UP000185494">
    <property type="component" value="Chromosome 1"/>
</dbReference>
<evidence type="ECO:0000259" key="12">
    <source>
        <dbReference type="PROSITE" id="PS50928"/>
    </source>
</evidence>
<dbReference type="Gene3D" id="1.10.3720.10">
    <property type="entry name" value="MetI-like"/>
    <property type="match status" value="1"/>
</dbReference>
<dbReference type="PANTHER" id="PTHR30183">
    <property type="entry name" value="MOLYBDENUM TRANSPORT SYSTEM PERMEASE PROTEIN MODB"/>
    <property type="match status" value="1"/>
</dbReference>
<dbReference type="InterPro" id="IPR000515">
    <property type="entry name" value="MetI-like"/>
</dbReference>
<evidence type="ECO:0000256" key="8">
    <source>
        <dbReference type="ARBA" id="ARBA00022989"/>
    </source>
</evidence>
<evidence type="ECO:0000256" key="4">
    <source>
        <dbReference type="ARBA" id="ARBA00022448"/>
    </source>
</evidence>
<dbReference type="PROSITE" id="PS50928">
    <property type="entry name" value="ABC_TM1"/>
    <property type="match status" value="1"/>
</dbReference>
<protein>
    <recommendedName>
        <fullName evidence="11">Molybdenum transport system permease</fullName>
    </recommendedName>
</protein>
<evidence type="ECO:0000256" key="6">
    <source>
        <dbReference type="ARBA" id="ARBA00022505"/>
    </source>
</evidence>
<feature type="transmembrane region" description="Helical" evidence="10">
    <location>
        <begin position="57"/>
        <end position="80"/>
    </location>
</feature>
<dbReference type="NCBIfam" id="TIGR02141">
    <property type="entry name" value="modB_ABC"/>
    <property type="match status" value="1"/>
</dbReference>
<feature type="transmembrane region" description="Helical" evidence="10">
    <location>
        <begin position="92"/>
        <end position="116"/>
    </location>
</feature>
<dbReference type="EMBL" id="CP015583">
    <property type="protein sequence ID" value="APT58621.1"/>
    <property type="molecule type" value="Genomic_DNA"/>
</dbReference>
<comment type="subcellular location">
    <subcellularLocation>
        <location evidence="11">Cell inner membrane</location>
        <topology evidence="11">Multi-pass membrane protein</topology>
    </subcellularLocation>
    <subcellularLocation>
        <location evidence="2 10">Cell membrane</location>
        <topology evidence="2 10">Multi-pass membrane protein</topology>
    </subcellularLocation>
</comment>
<keyword evidence="6 11" id="KW-0500">Molybdenum</keyword>
<comment type="similarity">
    <text evidence="3 11">Belongs to the binding-protein-dependent transport system permease family. CysTW subfamily.</text>
</comment>
<dbReference type="InterPro" id="IPR011867">
    <property type="entry name" value="ModB_ABC"/>
</dbReference>
<dbReference type="SUPFAM" id="SSF161098">
    <property type="entry name" value="MetI-like"/>
    <property type="match status" value="1"/>
</dbReference>
<dbReference type="CDD" id="cd06261">
    <property type="entry name" value="TM_PBP2"/>
    <property type="match status" value="1"/>
</dbReference>
<dbReference type="GO" id="GO:0005886">
    <property type="term" value="C:plasma membrane"/>
    <property type="evidence" value="ECO:0007669"/>
    <property type="project" value="UniProtKB-SubCell"/>
</dbReference>
<keyword evidence="7 10" id="KW-0812">Transmembrane</keyword>
<dbReference type="NCBIfam" id="NF006939">
    <property type="entry name" value="PRK09421.1"/>
    <property type="match status" value="1"/>
</dbReference>
<dbReference type="KEGG" id="rgi:RGI145_17370"/>
<gene>
    <name evidence="13" type="ORF">RGI145_17370</name>
</gene>
<reference evidence="13 14" key="1">
    <citation type="submission" date="2016-05" db="EMBL/GenBank/DDBJ databases">
        <title>Complete Genome and Methylome Analysis of Psychrotrophic Bacterial Isolates from Antarctic Lake Untersee.</title>
        <authorList>
            <person name="Fomenkov A."/>
            <person name="Akimov V.N."/>
            <person name="Vasilyeva L.V."/>
            <person name="Andersen D."/>
            <person name="Vincze T."/>
            <person name="Roberts R.J."/>
        </authorList>
    </citation>
    <scope>NUCLEOTIDE SEQUENCE [LARGE SCALE GENOMIC DNA]</scope>
    <source>
        <strain evidence="13 14">U14-5</strain>
    </source>
</reference>
<dbReference type="Pfam" id="PF00528">
    <property type="entry name" value="BPD_transp_1"/>
    <property type="match status" value="1"/>
</dbReference>
<evidence type="ECO:0000256" key="2">
    <source>
        <dbReference type="ARBA" id="ARBA00004651"/>
    </source>
</evidence>
<name>A0A1L7AIR1_9PROT</name>
<feature type="transmembrane region" description="Helical" evidence="10">
    <location>
        <begin position="25"/>
        <end position="45"/>
    </location>
</feature>
<keyword evidence="5" id="KW-1003">Cell membrane</keyword>
<sequence length="240" mass="25265">MTWPDNPAGWLTPEEWQAVRLSLEVALRSVVFGLPPAVLVAWLLARHRFPGRALLDAFVHLPLVMPPVVVGWLLLVNFGIRGPVGSLLNDWFGIRLVFTTAGASLATATMSFPLIVRAVRLSLDSVDPGLEAAARTLGAGPLDRFVTLTLPLISPGILSGAITAFAAGLGEFGAVITFASNIPGRTQTLPLAIYAATQTPGGEATAAKLAAVSFVLAVLGLLLAEFAGRRMQVMLGRAPR</sequence>
<dbReference type="STRING" id="257708.RGI145_17370"/>
<comment type="function">
    <text evidence="1 11">Part of the binding-protein-dependent transport system for molybdenum; probably responsible for the translocation of the substrate across the membrane.</text>
</comment>